<dbReference type="Proteomes" id="UP000015101">
    <property type="component" value="Unassembled WGS sequence"/>
</dbReference>
<dbReference type="AlphaFoldDB" id="T1FJX8"/>
<reference evidence="2" key="3">
    <citation type="submission" date="2015-06" db="UniProtKB">
        <authorList>
            <consortium name="EnsemblMetazoa"/>
        </authorList>
    </citation>
    <scope>IDENTIFICATION</scope>
</reference>
<dbReference type="GeneID" id="20209127"/>
<dbReference type="OrthoDB" id="10237860at2759"/>
<sequence>MRLWVQYGLHGQMITHMGVLWAQCGIYVYRKAYIGSTKVFFFGDFGGRKLDEVIRRVMSHIMKNDVALGFNMVEKKGKMPFGSSKLFEIVYMNSGPAPAARTPTQPQTNEVMSLVVDQLQTMKNMMSSMMDDMSSLKGRLNKIEGKMVDEPIVPISMNDDDTNSIYGTPRVSTLKNRTERRKRNDDEIDEVACQINTNKKRVTVQGKNDKNDKGVMGTKDVKVTSDTRLTQEEFDKEVEGNHERHMNIMARFACGLYGEEYVNGNREGFLTDRELRYAQTHTTGSK</sequence>
<evidence type="ECO:0000313" key="1">
    <source>
        <dbReference type="EMBL" id="ESO10459.1"/>
    </source>
</evidence>
<dbReference type="HOGENOM" id="CLU_974115_0_0_1"/>
<dbReference type="InParanoid" id="T1FJX8"/>
<gene>
    <name evidence="2" type="primary">20209127</name>
    <name evidence="1" type="ORF">HELRODRAFT_183616</name>
</gene>
<name>T1FJX8_HELRO</name>
<organism evidence="2 3">
    <name type="scientific">Helobdella robusta</name>
    <name type="common">Californian leech</name>
    <dbReference type="NCBI Taxonomy" id="6412"/>
    <lineage>
        <taxon>Eukaryota</taxon>
        <taxon>Metazoa</taxon>
        <taxon>Spiralia</taxon>
        <taxon>Lophotrochozoa</taxon>
        <taxon>Annelida</taxon>
        <taxon>Clitellata</taxon>
        <taxon>Hirudinea</taxon>
        <taxon>Rhynchobdellida</taxon>
        <taxon>Glossiphoniidae</taxon>
        <taxon>Helobdella</taxon>
    </lineage>
</organism>
<reference evidence="1 3" key="2">
    <citation type="journal article" date="2013" name="Nature">
        <title>Insights into bilaterian evolution from three spiralian genomes.</title>
        <authorList>
            <person name="Simakov O."/>
            <person name="Marletaz F."/>
            <person name="Cho S.J."/>
            <person name="Edsinger-Gonzales E."/>
            <person name="Havlak P."/>
            <person name="Hellsten U."/>
            <person name="Kuo D.H."/>
            <person name="Larsson T."/>
            <person name="Lv J."/>
            <person name="Arendt D."/>
            <person name="Savage R."/>
            <person name="Osoegawa K."/>
            <person name="de Jong P."/>
            <person name="Grimwood J."/>
            <person name="Chapman J.A."/>
            <person name="Shapiro H."/>
            <person name="Aerts A."/>
            <person name="Otillar R.P."/>
            <person name="Terry A.Y."/>
            <person name="Boore J.L."/>
            <person name="Grigoriev I.V."/>
            <person name="Lindberg D.R."/>
            <person name="Seaver E.C."/>
            <person name="Weisblat D.A."/>
            <person name="Putnam N.H."/>
            <person name="Rokhsar D.S."/>
        </authorList>
    </citation>
    <scope>NUCLEOTIDE SEQUENCE</scope>
</reference>
<dbReference type="EMBL" id="KB095871">
    <property type="protein sequence ID" value="ESO10459.1"/>
    <property type="molecule type" value="Genomic_DNA"/>
</dbReference>
<dbReference type="EnsemblMetazoa" id="HelroT183616">
    <property type="protein sequence ID" value="HelroP183616"/>
    <property type="gene ID" value="HelroG183616"/>
</dbReference>
<evidence type="ECO:0000313" key="2">
    <source>
        <dbReference type="EnsemblMetazoa" id="HelroP183616"/>
    </source>
</evidence>
<evidence type="ECO:0000313" key="3">
    <source>
        <dbReference type="Proteomes" id="UP000015101"/>
    </source>
</evidence>
<dbReference type="RefSeq" id="XP_009011457.1">
    <property type="nucleotide sequence ID" value="XM_009013209.1"/>
</dbReference>
<dbReference type="CTD" id="20209127"/>
<accession>T1FJX8</accession>
<keyword evidence="3" id="KW-1185">Reference proteome</keyword>
<dbReference type="KEGG" id="hro:HELRODRAFT_183616"/>
<protein>
    <submittedName>
        <fullName evidence="1 2">Uncharacterized protein</fullName>
    </submittedName>
</protein>
<reference evidence="3" key="1">
    <citation type="submission" date="2012-12" db="EMBL/GenBank/DDBJ databases">
        <authorList>
            <person name="Hellsten U."/>
            <person name="Grimwood J."/>
            <person name="Chapman J.A."/>
            <person name="Shapiro H."/>
            <person name="Aerts A."/>
            <person name="Otillar R.P."/>
            <person name="Terry A.Y."/>
            <person name="Boore J.L."/>
            <person name="Simakov O."/>
            <person name="Marletaz F."/>
            <person name="Cho S.-J."/>
            <person name="Edsinger-Gonzales E."/>
            <person name="Havlak P."/>
            <person name="Kuo D.-H."/>
            <person name="Larsson T."/>
            <person name="Lv J."/>
            <person name="Arendt D."/>
            <person name="Savage R."/>
            <person name="Osoegawa K."/>
            <person name="de Jong P."/>
            <person name="Lindberg D.R."/>
            <person name="Seaver E.C."/>
            <person name="Weisblat D.A."/>
            <person name="Putnam N.H."/>
            <person name="Grigoriev I.V."/>
            <person name="Rokhsar D.S."/>
        </authorList>
    </citation>
    <scope>NUCLEOTIDE SEQUENCE</scope>
</reference>
<dbReference type="EMBL" id="AMQM01008889">
    <property type="status" value="NOT_ANNOTATED_CDS"/>
    <property type="molecule type" value="Genomic_DNA"/>
</dbReference>
<proteinExistence type="predicted"/>